<evidence type="ECO:0000313" key="1">
    <source>
        <dbReference type="EMBL" id="CAB4149584.1"/>
    </source>
</evidence>
<accession>A0A6J5MRZ5</accession>
<gene>
    <name evidence="1" type="ORF">UFOVP556_10</name>
</gene>
<reference evidence="1" key="1">
    <citation type="submission" date="2020-04" db="EMBL/GenBank/DDBJ databases">
        <authorList>
            <person name="Chiriac C."/>
            <person name="Salcher M."/>
            <person name="Ghai R."/>
            <person name="Kavagutti S V."/>
        </authorList>
    </citation>
    <scope>NUCLEOTIDE SEQUENCE</scope>
</reference>
<proteinExistence type="predicted"/>
<protein>
    <submittedName>
        <fullName evidence="1">Uncharacterized protein</fullName>
    </submittedName>
</protein>
<dbReference type="EMBL" id="LR796530">
    <property type="protein sequence ID" value="CAB4149584.1"/>
    <property type="molecule type" value="Genomic_DNA"/>
</dbReference>
<organism evidence="1">
    <name type="scientific">uncultured Caudovirales phage</name>
    <dbReference type="NCBI Taxonomy" id="2100421"/>
    <lineage>
        <taxon>Viruses</taxon>
        <taxon>Duplodnaviria</taxon>
        <taxon>Heunggongvirae</taxon>
        <taxon>Uroviricota</taxon>
        <taxon>Caudoviricetes</taxon>
        <taxon>Peduoviridae</taxon>
        <taxon>Maltschvirus</taxon>
        <taxon>Maltschvirus maltsch</taxon>
    </lineage>
</organism>
<name>A0A6J5MRZ5_9CAUD</name>
<sequence>MTNQPSLFDEPLAIALAEEAIERVGLNADQLWAIQALKVVEMLSIERHDFTTDDVWESMNQLHPTMATHEPRAMGAVMRRASQLRLCVPTEHYSKSMRPECHRRPIRVWQGL</sequence>